<dbReference type="Pfam" id="PF18158">
    <property type="entry name" value="AidB_N"/>
    <property type="match status" value="1"/>
</dbReference>
<accession>I3UD95</accession>
<name>I3UD95_ADVKW</name>
<sequence length="56" mass="6322">MLDWDQPFPPAAKYALSHLFVQAEFGLCCPVSMTDSLARTLKKFGDPAWSSRCCRK</sequence>
<protein>
    <submittedName>
        <fullName evidence="2">Acyl-CoA dehydrogenase</fullName>
    </submittedName>
</protein>
<evidence type="ECO:0000259" key="1">
    <source>
        <dbReference type="Pfam" id="PF18158"/>
    </source>
</evidence>
<proteinExistence type="predicted"/>
<gene>
    <name evidence="2" type="ordered locus">TKWG_14675</name>
</gene>
<feature type="domain" description="Adaptive response protein AidB N-terminal" evidence="1">
    <location>
        <begin position="8"/>
        <end position="43"/>
    </location>
</feature>
<dbReference type="HOGENOM" id="CLU_3003721_0_0_4"/>
<organism evidence="2 3">
    <name type="scientific">Advenella kashmirensis (strain DSM 17095 / LMG 22695 / WT001)</name>
    <name type="common">Tetrathiobacter kashmirensis</name>
    <dbReference type="NCBI Taxonomy" id="1036672"/>
    <lineage>
        <taxon>Bacteria</taxon>
        <taxon>Pseudomonadati</taxon>
        <taxon>Pseudomonadota</taxon>
        <taxon>Betaproteobacteria</taxon>
        <taxon>Burkholderiales</taxon>
        <taxon>Alcaligenaceae</taxon>
    </lineage>
</organism>
<dbReference type="Proteomes" id="UP000005267">
    <property type="component" value="Chromosome"/>
</dbReference>
<dbReference type="AlphaFoldDB" id="I3UD95"/>
<dbReference type="EMBL" id="CP003555">
    <property type="protein sequence ID" value="AFK62983.1"/>
    <property type="molecule type" value="Genomic_DNA"/>
</dbReference>
<reference evidence="3" key="2">
    <citation type="journal article" date="2013" name="PLoS ONE">
        <title>Genome implosion elicits host-confinement in Alcaligenaceae: evidence from the comparative genomics of Tetrathiobacter kashmirensis, a pathogen in the making.</title>
        <authorList>
            <person name="Ghosh W."/>
            <person name="Alam M."/>
            <person name="Roy C."/>
            <person name="Pyne P."/>
            <person name="George A."/>
            <person name="Chakraborty R."/>
            <person name="Majumder S."/>
            <person name="Agarwal A."/>
            <person name="Chakraborty S."/>
            <person name="Majumdar S."/>
            <person name="Gupta S.K."/>
        </authorList>
    </citation>
    <scope>NUCLEOTIDE SEQUENCE [LARGE SCALE GENOMIC DNA]</scope>
    <source>
        <strain evidence="3">WT001</strain>
    </source>
</reference>
<evidence type="ECO:0000313" key="3">
    <source>
        <dbReference type="Proteomes" id="UP000005267"/>
    </source>
</evidence>
<dbReference type="InterPro" id="IPR041504">
    <property type="entry name" value="AidB_N"/>
</dbReference>
<dbReference type="STRING" id="1036672.TKWG_14675"/>
<keyword evidence="3" id="KW-1185">Reference proteome</keyword>
<reference evidence="2 3" key="1">
    <citation type="journal article" date="2011" name="J. Bacteriol.">
        <title>Whole-genome shotgun sequencing of the sulfur-oxidizing chemoautotroph Tetrathiobacter kashmirensis.</title>
        <authorList>
            <person name="Ghosh W."/>
            <person name="George A."/>
            <person name="Agarwal A."/>
            <person name="Raj P."/>
            <person name="Alam M."/>
            <person name="Pyne P."/>
            <person name="Das Gupta S.K."/>
        </authorList>
    </citation>
    <scope>NUCLEOTIDE SEQUENCE [LARGE SCALE GENOMIC DNA]</scope>
    <source>
        <strain evidence="2 3">WT001</strain>
    </source>
</reference>
<dbReference type="KEGG" id="aka:TKWG_14675"/>
<evidence type="ECO:0000313" key="2">
    <source>
        <dbReference type="EMBL" id="AFK62983.1"/>
    </source>
</evidence>